<organism evidence="1 2">
    <name type="scientific">Rhizobium mesosinicum</name>
    <dbReference type="NCBI Taxonomy" id="335017"/>
    <lineage>
        <taxon>Bacteria</taxon>
        <taxon>Pseudomonadati</taxon>
        <taxon>Pseudomonadota</taxon>
        <taxon>Alphaproteobacteria</taxon>
        <taxon>Hyphomicrobiales</taxon>
        <taxon>Rhizobiaceae</taxon>
        <taxon>Rhizobium/Agrobacterium group</taxon>
        <taxon>Rhizobium</taxon>
    </lineage>
</organism>
<proteinExistence type="predicted"/>
<dbReference type="RefSeq" id="WP_220332512.1">
    <property type="nucleotide sequence ID" value="NZ_JAEUAK010000001.1"/>
</dbReference>
<accession>A0ABS7GLQ5</accession>
<dbReference type="Proteomes" id="UP000717752">
    <property type="component" value="Unassembled WGS sequence"/>
</dbReference>
<reference evidence="1 2" key="1">
    <citation type="journal article" date="2021" name="MBio">
        <title>Poor Competitiveness of Bradyrhizobium in Pigeon Pea Root Colonization in Indian Soils.</title>
        <authorList>
            <person name="Chalasani D."/>
            <person name="Basu A."/>
            <person name="Pullabhotla S.V.S.R.N."/>
            <person name="Jorrin B."/>
            <person name="Neal A.L."/>
            <person name="Poole P.S."/>
            <person name="Podile A.R."/>
            <person name="Tkacz A."/>
        </authorList>
    </citation>
    <scope>NUCLEOTIDE SEQUENCE [LARGE SCALE GENOMIC DNA]</scope>
    <source>
        <strain evidence="1 2">HU56</strain>
    </source>
</reference>
<evidence type="ECO:0008006" key="3">
    <source>
        <dbReference type="Google" id="ProtNLM"/>
    </source>
</evidence>
<evidence type="ECO:0000313" key="1">
    <source>
        <dbReference type="EMBL" id="MBW9050962.1"/>
    </source>
</evidence>
<name>A0ABS7GLQ5_9HYPH</name>
<evidence type="ECO:0000313" key="2">
    <source>
        <dbReference type="Proteomes" id="UP000717752"/>
    </source>
</evidence>
<dbReference type="EMBL" id="JAEUAK010000001">
    <property type="protein sequence ID" value="MBW9050962.1"/>
    <property type="molecule type" value="Genomic_DNA"/>
</dbReference>
<gene>
    <name evidence="1" type="ORF">JNB85_00895</name>
</gene>
<comment type="caution">
    <text evidence="1">The sequence shown here is derived from an EMBL/GenBank/DDBJ whole genome shotgun (WGS) entry which is preliminary data.</text>
</comment>
<sequence>MKVTVNLLCRQEALYNERKLKLYGPLTIAPTSQHSHLSAMPKNHKHKFLREQYRRMLASDHHIDPRWRESFDAFLTDIDHLAPNTGSRRIIGRRNLKLGFVPGNVEWHWESTTLPASRESRGRQA</sequence>
<keyword evidence="2" id="KW-1185">Reference proteome</keyword>
<protein>
    <recommendedName>
        <fullName evidence="3">Transposase</fullName>
    </recommendedName>
</protein>